<accession>A0AAX6HNG6</accession>
<keyword evidence="2" id="KW-0689">Ribosomal protein</keyword>
<protein>
    <submittedName>
        <fullName evidence="2">60S ribosomal protein L18a-like protein isoform X1</fullName>
    </submittedName>
</protein>
<evidence type="ECO:0000256" key="1">
    <source>
        <dbReference type="SAM" id="Phobius"/>
    </source>
</evidence>
<dbReference type="AlphaFoldDB" id="A0AAX6HNG6"/>
<keyword evidence="1" id="KW-1133">Transmembrane helix</keyword>
<feature type="transmembrane region" description="Helical" evidence="1">
    <location>
        <begin position="99"/>
        <end position="123"/>
    </location>
</feature>
<dbReference type="InterPro" id="IPR044804">
    <property type="entry name" value="Ribosomal_eL20z-like"/>
</dbReference>
<name>A0AAX6HNG6_IRIPA</name>
<dbReference type="PANTHER" id="PTHR46631">
    <property type="entry name" value="60S RIBOSOMAL PROTEIN L18A-LIKE"/>
    <property type="match status" value="1"/>
</dbReference>
<evidence type="ECO:0000313" key="2">
    <source>
        <dbReference type="EMBL" id="KAJ6842616.1"/>
    </source>
</evidence>
<dbReference type="GO" id="GO:0005840">
    <property type="term" value="C:ribosome"/>
    <property type="evidence" value="ECO:0007669"/>
    <property type="project" value="UniProtKB-KW"/>
</dbReference>
<evidence type="ECO:0000313" key="3">
    <source>
        <dbReference type="Proteomes" id="UP001140949"/>
    </source>
</evidence>
<keyword evidence="1" id="KW-0472">Membrane</keyword>
<feature type="transmembrane region" description="Helical" evidence="1">
    <location>
        <begin position="135"/>
        <end position="153"/>
    </location>
</feature>
<dbReference type="Proteomes" id="UP001140949">
    <property type="component" value="Unassembled WGS sequence"/>
</dbReference>
<gene>
    <name evidence="2" type="ORF">M6B38_297725</name>
</gene>
<reference evidence="2" key="2">
    <citation type="submission" date="2023-04" db="EMBL/GenBank/DDBJ databases">
        <authorList>
            <person name="Bruccoleri R.E."/>
            <person name="Oakeley E.J."/>
            <person name="Faust A.-M."/>
            <person name="Dessus-Babus S."/>
            <person name="Altorfer M."/>
            <person name="Burckhardt D."/>
            <person name="Oertli M."/>
            <person name="Naumann U."/>
            <person name="Petersen F."/>
            <person name="Wong J."/>
        </authorList>
    </citation>
    <scope>NUCLEOTIDE SEQUENCE</scope>
    <source>
        <strain evidence="2">GSM-AAB239-AS_SAM_17_03QT</strain>
        <tissue evidence="2">Leaf</tissue>
    </source>
</reference>
<organism evidence="2 3">
    <name type="scientific">Iris pallida</name>
    <name type="common">Sweet iris</name>
    <dbReference type="NCBI Taxonomy" id="29817"/>
    <lineage>
        <taxon>Eukaryota</taxon>
        <taxon>Viridiplantae</taxon>
        <taxon>Streptophyta</taxon>
        <taxon>Embryophyta</taxon>
        <taxon>Tracheophyta</taxon>
        <taxon>Spermatophyta</taxon>
        <taxon>Magnoliopsida</taxon>
        <taxon>Liliopsida</taxon>
        <taxon>Asparagales</taxon>
        <taxon>Iridaceae</taxon>
        <taxon>Iridoideae</taxon>
        <taxon>Irideae</taxon>
        <taxon>Iris</taxon>
    </lineage>
</organism>
<dbReference type="PANTHER" id="PTHR46631:SF4">
    <property type="entry name" value="OS06G0359400 PROTEIN"/>
    <property type="match status" value="1"/>
</dbReference>
<keyword evidence="1" id="KW-0812">Transmembrane</keyword>
<dbReference type="EMBL" id="JANAVB010007400">
    <property type="protein sequence ID" value="KAJ6842616.1"/>
    <property type="molecule type" value="Genomic_DNA"/>
</dbReference>
<comment type="caution">
    <text evidence="2">The sequence shown here is derived from an EMBL/GenBank/DDBJ whole genome shotgun (WGS) entry which is preliminary data.</text>
</comment>
<keyword evidence="3" id="KW-1185">Reference proteome</keyword>
<sequence length="158" mass="16893">MSKEGEEEKGNNIGSGGPGGRIMGYGTFQGYPSHPPPVAVSVGGFPQPVPPQPQLQYPSSPYHPLPPIYYAHGYQAIPVAEGRPLSLRTERLPFCGLGIGWFLFIIGFFFGGIPWYVGALILLFVRIDYREKPGLVACTIAAVVAAIAVTFGLTNKGS</sequence>
<reference evidence="2" key="1">
    <citation type="journal article" date="2023" name="GigaByte">
        <title>Genome assembly of the bearded iris, Iris pallida Lam.</title>
        <authorList>
            <person name="Bruccoleri R.E."/>
            <person name="Oakeley E.J."/>
            <person name="Faust A.M.E."/>
            <person name="Altorfer M."/>
            <person name="Dessus-Babus S."/>
            <person name="Burckhardt D."/>
            <person name="Oertli M."/>
            <person name="Naumann U."/>
            <person name="Petersen F."/>
            <person name="Wong J."/>
        </authorList>
    </citation>
    <scope>NUCLEOTIDE SEQUENCE</scope>
    <source>
        <strain evidence="2">GSM-AAB239-AS_SAM_17_03QT</strain>
    </source>
</reference>
<proteinExistence type="predicted"/>
<keyword evidence="2" id="KW-0687">Ribonucleoprotein</keyword>